<gene>
    <name evidence="2" type="ORF">GMARGA_LOCUS27713</name>
</gene>
<protein>
    <submittedName>
        <fullName evidence="2">35684_t:CDS:1</fullName>
    </submittedName>
</protein>
<name>A0ABN7W7V4_GIGMA</name>
<comment type="caution">
    <text evidence="2">The sequence shown here is derived from an EMBL/GenBank/DDBJ whole genome shotgun (WGS) entry which is preliminary data.</text>
</comment>
<dbReference type="Proteomes" id="UP000789901">
    <property type="component" value="Unassembled WGS sequence"/>
</dbReference>
<evidence type="ECO:0000313" key="2">
    <source>
        <dbReference type="EMBL" id="CAG8820969.1"/>
    </source>
</evidence>
<feature type="compositionally biased region" description="Polar residues" evidence="1">
    <location>
        <begin position="1"/>
        <end position="28"/>
    </location>
</feature>
<reference evidence="2 3" key="1">
    <citation type="submission" date="2021-06" db="EMBL/GenBank/DDBJ databases">
        <authorList>
            <person name="Kallberg Y."/>
            <person name="Tangrot J."/>
            <person name="Rosling A."/>
        </authorList>
    </citation>
    <scope>NUCLEOTIDE SEQUENCE [LARGE SCALE GENOMIC DNA]</scope>
    <source>
        <strain evidence="2 3">120-4 pot B 10/14</strain>
    </source>
</reference>
<proteinExistence type="predicted"/>
<evidence type="ECO:0000313" key="3">
    <source>
        <dbReference type="Proteomes" id="UP000789901"/>
    </source>
</evidence>
<evidence type="ECO:0000256" key="1">
    <source>
        <dbReference type="SAM" id="MobiDB-lite"/>
    </source>
</evidence>
<accession>A0ABN7W7V4</accession>
<feature type="region of interest" description="Disordered" evidence="1">
    <location>
        <begin position="1"/>
        <end position="46"/>
    </location>
</feature>
<sequence length="46" mass="4849">MVGGSSTNIAGSSSTNTKEGSSDNTNEKINLISDDECQINENEYGH</sequence>
<feature type="non-terminal residue" evidence="2">
    <location>
        <position position="46"/>
    </location>
</feature>
<keyword evidence="3" id="KW-1185">Reference proteome</keyword>
<dbReference type="EMBL" id="CAJVQB010034297">
    <property type="protein sequence ID" value="CAG8820969.1"/>
    <property type="molecule type" value="Genomic_DNA"/>
</dbReference>
<organism evidence="2 3">
    <name type="scientific">Gigaspora margarita</name>
    <dbReference type="NCBI Taxonomy" id="4874"/>
    <lineage>
        <taxon>Eukaryota</taxon>
        <taxon>Fungi</taxon>
        <taxon>Fungi incertae sedis</taxon>
        <taxon>Mucoromycota</taxon>
        <taxon>Glomeromycotina</taxon>
        <taxon>Glomeromycetes</taxon>
        <taxon>Diversisporales</taxon>
        <taxon>Gigasporaceae</taxon>
        <taxon>Gigaspora</taxon>
    </lineage>
</organism>